<keyword evidence="3" id="KW-0804">Transcription</keyword>
<sequence>MSKSYHHGDLRNALIVAAAQLIEESGSPDFAISDAAKRAGVSAAAPYRHFKDRDDLLNAVSELCFIGLAEVTEATRKNHPEGSRECIIALGNVYLDYVARHSAFYNLMWCAGKHSLAEPGTEGGQRPGFYAFVGAVQDWCQKQALAGCDPLDLAVKLWAIAHGLAVLKINGQIAMFLPAADVDDMLASSANSFLDGIEKHHETG</sequence>
<evidence type="ECO:0000256" key="4">
    <source>
        <dbReference type="PROSITE-ProRule" id="PRU00335"/>
    </source>
</evidence>
<keyword evidence="2 4" id="KW-0238">DNA-binding</keyword>
<name>A0ABT3SV11_9GAMM</name>
<evidence type="ECO:0000259" key="5">
    <source>
        <dbReference type="PROSITE" id="PS50977"/>
    </source>
</evidence>
<dbReference type="Gene3D" id="1.10.357.10">
    <property type="entry name" value="Tetracycline Repressor, domain 2"/>
    <property type="match status" value="1"/>
</dbReference>
<dbReference type="PROSITE" id="PS50977">
    <property type="entry name" value="HTH_TETR_2"/>
    <property type="match status" value="1"/>
</dbReference>
<dbReference type="InterPro" id="IPR009057">
    <property type="entry name" value="Homeodomain-like_sf"/>
</dbReference>
<reference evidence="6" key="1">
    <citation type="submission" date="2019-02" db="EMBL/GenBank/DDBJ databases">
        <authorList>
            <person name="Li S.-H."/>
        </authorList>
    </citation>
    <scope>NUCLEOTIDE SEQUENCE</scope>
    <source>
        <strain evidence="6">IMCC8485</strain>
    </source>
</reference>
<dbReference type="InterPro" id="IPR050109">
    <property type="entry name" value="HTH-type_TetR-like_transc_reg"/>
</dbReference>
<comment type="caution">
    <text evidence="6">The sequence shown here is derived from an EMBL/GenBank/DDBJ whole genome shotgun (WGS) entry which is preliminary data.</text>
</comment>
<dbReference type="Pfam" id="PF00440">
    <property type="entry name" value="TetR_N"/>
    <property type="match status" value="1"/>
</dbReference>
<keyword evidence="7" id="KW-1185">Reference proteome</keyword>
<evidence type="ECO:0000256" key="2">
    <source>
        <dbReference type="ARBA" id="ARBA00023125"/>
    </source>
</evidence>
<accession>A0ABT3SV11</accession>
<protein>
    <submittedName>
        <fullName evidence="6">TetR/AcrR family transcriptional regulator</fullName>
    </submittedName>
</protein>
<dbReference type="PANTHER" id="PTHR30055">
    <property type="entry name" value="HTH-TYPE TRANSCRIPTIONAL REGULATOR RUTR"/>
    <property type="match status" value="1"/>
</dbReference>
<keyword evidence="1" id="KW-0805">Transcription regulation</keyword>
<evidence type="ECO:0000313" key="6">
    <source>
        <dbReference type="EMBL" id="MCX2973486.1"/>
    </source>
</evidence>
<feature type="domain" description="HTH tetR-type" evidence="5">
    <location>
        <begin position="8"/>
        <end position="68"/>
    </location>
</feature>
<evidence type="ECO:0000256" key="1">
    <source>
        <dbReference type="ARBA" id="ARBA00023015"/>
    </source>
</evidence>
<gene>
    <name evidence="6" type="ORF">EYC87_07795</name>
</gene>
<dbReference type="EMBL" id="SHNP01000002">
    <property type="protein sequence ID" value="MCX2973486.1"/>
    <property type="molecule type" value="Genomic_DNA"/>
</dbReference>
<dbReference type="InterPro" id="IPR001647">
    <property type="entry name" value="HTH_TetR"/>
</dbReference>
<dbReference type="RefSeq" id="WP_279252382.1">
    <property type="nucleotide sequence ID" value="NZ_SHNP01000002.1"/>
</dbReference>
<dbReference type="Pfam" id="PF13305">
    <property type="entry name" value="TetR_C_33"/>
    <property type="match status" value="1"/>
</dbReference>
<dbReference type="InterPro" id="IPR036271">
    <property type="entry name" value="Tet_transcr_reg_TetR-rel_C_sf"/>
</dbReference>
<dbReference type="SUPFAM" id="SSF46689">
    <property type="entry name" value="Homeodomain-like"/>
    <property type="match status" value="1"/>
</dbReference>
<dbReference type="InterPro" id="IPR025996">
    <property type="entry name" value="MT1864/Rv1816-like_C"/>
</dbReference>
<dbReference type="PANTHER" id="PTHR30055:SF220">
    <property type="entry name" value="TETR-FAMILY REGULATORY PROTEIN"/>
    <property type="match status" value="1"/>
</dbReference>
<dbReference type="SUPFAM" id="SSF48498">
    <property type="entry name" value="Tetracyclin repressor-like, C-terminal domain"/>
    <property type="match status" value="1"/>
</dbReference>
<proteinExistence type="predicted"/>
<evidence type="ECO:0000256" key="3">
    <source>
        <dbReference type="ARBA" id="ARBA00023163"/>
    </source>
</evidence>
<dbReference type="Proteomes" id="UP001143307">
    <property type="component" value="Unassembled WGS sequence"/>
</dbReference>
<evidence type="ECO:0000313" key="7">
    <source>
        <dbReference type="Proteomes" id="UP001143307"/>
    </source>
</evidence>
<organism evidence="6 7">
    <name type="scientific">Candidatus Seongchinamella marina</name>
    <dbReference type="NCBI Taxonomy" id="2518990"/>
    <lineage>
        <taxon>Bacteria</taxon>
        <taxon>Pseudomonadati</taxon>
        <taxon>Pseudomonadota</taxon>
        <taxon>Gammaproteobacteria</taxon>
        <taxon>Cellvibrionales</taxon>
        <taxon>Halieaceae</taxon>
        <taxon>Seongchinamella</taxon>
    </lineage>
</organism>
<feature type="DNA-binding region" description="H-T-H motif" evidence="4">
    <location>
        <begin position="31"/>
        <end position="50"/>
    </location>
</feature>
<dbReference type="PRINTS" id="PR00455">
    <property type="entry name" value="HTHTETR"/>
</dbReference>